<dbReference type="PANTHER" id="PTHR43155:SF2">
    <property type="entry name" value="CYCLIC DI-GMP PHOSPHODIESTERASE PA4108"/>
    <property type="match status" value="1"/>
</dbReference>
<gene>
    <name evidence="2" type="ORF">ISALK_11295</name>
</gene>
<dbReference type="EMBL" id="SUMG01000016">
    <property type="protein sequence ID" value="NBG89074.1"/>
    <property type="molecule type" value="Genomic_DNA"/>
</dbReference>
<dbReference type="CDD" id="cd00077">
    <property type="entry name" value="HDc"/>
    <property type="match status" value="1"/>
</dbReference>
<proteinExistence type="predicted"/>
<name>A0AA43XMJ5_9CLOT</name>
<reference evidence="2 3" key="1">
    <citation type="submission" date="2019-04" db="EMBL/GenBank/DDBJ databases">
        <title>Isachenkonia alkalipeptolytica gen. nov. sp. nov. a new anaerobic, alkiliphilic organothrophic bacterium capable to reduce synthesized ferrihydrite isolated from a soda lake.</title>
        <authorList>
            <person name="Toshchakov S.V."/>
            <person name="Zavarzina D.G."/>
            <person name="Zhilina T.N."/>
            <person name="Kostrikina N.A."/>
            <person name="Kublanov I.V."/>
        </authorList>
    </citation>
    <scope>NUCLEOTIDE SEQUENCE [LARGE SCALE GENOMIC DNA]</scope>
    <source>
        <strain evidence="2 3">Z-1701</strain>
    </source>
</reference>
<organism evidence="2 3">
    <name type="scientific">Isachenkonia alkalipeptolytica</name>
    <dbReference type="NCBI Taxonomy" id="2565777"/>
    <lineage>
        <taxon>Bacteria</taxon>
        <taxon>Bacillati</taxon>
        <taxon>Bacillota</taxon>
        <taxon>Clostridia</taxon>
        <taxon>Eubacteriales</taxon>
        <taxon>Clostridiaceae</taxon>
        <taxon>Isachenkonia</taxon>
    </lineage>
</organism>
<protein>
    <submittedName>
        <fullName evidence="2">HD domain-containing protein</fullName>
    </submittedName>
</protein>
<dbReference type="SUPFAM" id="SSF109604">
    <property type="entry name" value="HD-domain/PDEase-like"/>
    <property type="match status" value="1"/>
</dbReference>
<dbReference type="Gene3D" id="1.10.3210.10">
    <property type="entry name" value="Hypothetical protein af1432"/>
    <property type="match status" value="1"/>
</dbReference>
<dbReference type="PROSITE" id="PS51832">
    <property type="entry name" value="HD_GYP"/>
    <property type="match status" value="1"/>
</dbReference>
<accession>A0AA43XMJ5</accession>
<evidence type="ECO:0000259" key="1">
    <source>
        <dbReference type="PROSITE" id="PS51832"/>
    </source>
</evidence>
<dbReference type="Pfam" id="PF13487">
    <property type="entry name" value="HD_5"/>
    <property type="match status" value="1"/>
</dbReference>
<dbReference type="InterPro" id="IPR037522">
    <property type="entry name" value="HD_GYP_dom"/>
</dbReference>
<dbReference type="Proteomes" id="UP000449710">
    <property type="component" value="Unassembled WGS sequence"/>
</dbReference>
<dbReference type="AlphaFoldDB" id="A0AA43XMJ5"/>
<keyword evidence="3" id="KW-1185">Reference proteome</keyword>
<sequence>MKEVTEYKVKRINAEEVSLGMTLAESVTNVKGNILMPAGYVVEDKDRVRSFLEQHKIKTLAVKVPVIKEVPREEKEKKGTAAPKNAPRRVTYEPRYAQDLSQYKTHVSRQKKALQRDFDRILKGAEIASLNLEKSIERVIKNAQKRQSNPFQLIESSKELDDMVYNHCHNVVLISYYLGKWLDLSKKRLNELTLTAALHDIGKLKVDPEFLEAEEMTEEEALELKKHAIYSHAIVKEDSYVDEQIKRAILLHHENVDGSGFPFGLKREKIPLYSRIIAIADTYNDLTSKRPFNAKKNPLEALKHLETELIDKLDVELLLVFLNKLSSCFIGQKVGLNTGEVGEIVFVPKQYSWRPMVKLEKNDQVLDLRDPDNEALQIEIFY</sequence>
<evidence type="ECO:0000313" key="3">
    <source>
        <dbReference type="Proteomes" id="UP000449710"/>
    </source>
</evidence>
<dbReference type="PANTHER" id="PTHR43155">
    <property type="entry name" value="CYCLIC DI-GMP PHOSPHODIESTERASE PA4108-RELATED"/>
    <property type="match status" value="1"/>
</dbReference>
<feature type="domain" description="HD-GYP" evidence="1">
    <location>
        <begin position="142"/>
        <end position="337"/>
    </location>
</feature>
<evidence type="ECO:0000313" key="2">
    <source>
        <dbReference type="EMBL" id="NBG89074.1"/>
    </source>
</evidence>
<dbReference type="RefSeq" id="WP_160722375.1">
    <property type="nucleotide sequence ID" value="NZ_SUMG01000016.1"/>
</dbReference>
<comment type="caution">
    <text evidence="2">The sequence shown here is derived from an EMBL/GenBank/DDBJ whole genome shotgun (WGS) entry which is preliminary data.</text>
</comment>
<dbReference type="InterPro" id="IPR003607">
    <property type="entry name" value="HD/PDEase_dom"/>
</dbReference>